<comment type="caution">
    <text evidence="1">The sequence shown here is derived from an EMBL/GenBank/DDBJ whole genome shotgun (WGS) entry which is preliminary data.</text>
</comment>
<organism evidence="1 2">
    <name type="scientific">Paramecium sonneborni</name>
    <dbReference type="NCBI Taxonomy" id="65129"/>
    <lineage>
        <taxon>Eukaryota</taxon>
        <taxon>Sar</taxon>
        <taxon>Alveolata</taxon>
        <taxon>Ciliophora</taxon>
        <taxon>Intramacronucleata</taxon>
        <taxon>Oligohymenophorea</taxon>
        <taxon>Peniculida</taxon>
        <taxon>Parameciidae</taxon>
        <taxon>Paramecium</taxon>
    </lineage>
</organism>
<keyword evidence="2" id="KW-1185">Reference proteome</keyword>
<name>A0A8S1RTE0_9CILI</name>
<gene>
    <name evidence="1" type="ORF">PSON_ATCC_30995.1.T2970006</name>
</gene>
<dbReference type="Proteomes" id="UP000692954">
    <property type="component" value="Unassembled WGS sequence"/>
</dbReference>
<evidence type="ECO:0000313" key="2">
    <source>
        <dbReference type="Proteomes" id="UP000692954"/>
    </source>
</evidence>
<reference evidence="1" key="1">
    <citation type="submission" date="2021-01" db="EMBL/GenBank/DDBJ databases">
        <authorList>
            <consortium name="Genoscope - CEA"/>
            <person name="William W."/>
        </authorList>
    </citation>
    <scope>NUCLEOTIDE SEQUENCE</scope>
</reference>
<proteinExistence type="predicted"/>
<protein>
    <submittedName>
        <fullName evidence="1">Uncharacterized protein</fullName>
    </submittedName>
</protein>
<dbReference type="EMBL" id="CAJJDN010000297">
    <property type="protein sequence ID" value="CAD8130522.1"/>
    <property type="molecule type" value="Genomic_DNA"/>
</dbReference>
<dbReference type="AlphaFoldDB" id="A0A8S1RTE0"/>
<sequence>MDILQTLLNLYFLNHNGGIINWFQQLILVLIEGSYLFGTMAEDGKYLITQDNSNSIQIRIEENL</sequence>
<evidence type="ECO:0000313" key="1">
    <source>
        <dbReference type="EMBL" id="CAD8130522.1"/>
    </source>
</evidence>
<accession>A0A8S1RTE0</accession>